<protein>
    <submittedName>
        <fullName evidence="17">Receptor-like protein kinase FERONIA</fullName>
    </submittedName>
</protein>
<dbReference type="GO" id="GO:0004674">
    <property type="term" value="F:protein serine/threonine kinase activity"/>
    <property type="evidence" value="ECO:0007669"/>
    <property type="project" value="UniProtKB-KW"/>
</dbReference>
<keyword evidence="2" id="KW-0723">Serine/threonine-protein kinase</keyword>
<dbReference type="GO" id="GO:0004714">
    <property type="term" value="F:transmembrane receptor protein tyrosine kinase activity"/>
    <property type="evidence" value="ECO:0007669"/>
    <property type="project" value="InterPro"/>
</dbReference>
<keyword evidence="16" id="KW-1185">Reference proteome</keyword>
<keyword evidence="6 12" id="KW-0547">Nucleotide-binding</keyword>
<reference evidence="17" key="1">
    <citation type="submission" date="2025-08" db="UniProtKB">
        <authorList>
            <consortium name="RefSeq"/>
        </authorList>
    </citation>
    <scope>IDENTIFICATION</scope>
    <source>
        <tissue evidence="17">Fruit stalk</tissue>
    </source>
</reference>
<dbReference type="InterPro" id="IPR000719">
    <property type="entry name" value="Prot_kinase_dom"/>
</dbReference>
<dbReference type="FunFam" id="2.60.120.430:FF:000003">
    <property type="entry name" value="FERONIA receptor-like kinase"/>
    <property type="match status" value="1"/>
</dbReference>
<feature type="binding site" evidence="12">
    <location>
        <position position="526"/>
    </location>
    <ligand>
        <name>ATP</name>
        <dbReference type="ChEBI" id="CHEBI:30616"/>
    </ligand>
</feature>
<dbReference type="InterPro" id="IPR008271">
    <property type="entry name" value="Ser/Thr_kinase_AS"/>
</dbReference>
<evidence type="ECO:0000256" key="2">
    <source>
        <dbReference type="ARBA" id="ARBA00022527"/>
    </source>
</evidence>
<dbReference type="InterPro" id="IPR001245">
    <property type="entry name" value="Ser-Thr/Tyr_kinase_cat_dom"/>
</dbReference>
<dbReference type="GO" id="GO:0016020">
    <property type="term" value="C:membrane"/>
    <property type="evidence" value="ECO:0007669"/>
    <property type="project" value="UniProtKB-SubCell"/>
</dbReference>
<dbReference type="FunFam" id="2.60.120.430:FF:000007">
    <property type="entry name" value="FERONIA receptor-like kinase"/>
    <property type="match status" value="1"/>
</dbReference>
<keyword evidence="11" id="KW-0325">Glycoprotein</keyword>
<keyword evidence="10 13" id="KW-0472">Membrane</keyword>
<dbReference type="InterPro" id="IPR045272">
    <property type="entry name" value="ANXUR1/2-like"/>
</dbReference>
<name>A0A6P5ZMH8_DURZI</name>
<evidence type="ECO:0000256" key="12">
    <source>
        <dbReference type="PROSITE-ProRule" id="PRU10141"/>
    </source>
</evidence>
<evidence type="ECO:0000256" key="13">
    <source>
        <dbReference type="SAM" id="Phobius"/>
    </source>
</evidence>
<evidence type="ECO:0000256" key="9">
    <source>
        <dbReference type="ARBA" id="ARBA00022989"/>
    </source>
</evidence>
<evidence type="ECO:0000313" key="16">
    <source>
        <dbReference type="Proteomes" id="UP000515121"/>
    </source>
</evidence>
<dbReference type="Gene3D" id="1.10.510.10">
    <property type="entry name" value="Transferase(Phosphotransferase) domain 1"/>
    <property type="match status" value="1"/>
</dbReference>
<feature type="signal peptide" evidence="14">
    <location>
        <begin position="1"/>
        <end position="30"/>
    </location>
</feature>
<keyword evidence="8 12" id="KW-0067">ATP-binding</keyword>
<evidence type="ECO:0000256" key="3">
    <source>
        <dbReference type="ARBA" id="ARBA00022679"/>
    </source>
</evidence>
<sequence>MMNRSNKSFSLQSLLLLQLLNFCIFIIGEAVPPYIPIENISINCGSFSDSIAWDGRLWSGESNSKFPVINSQNKLSVFLNASTGHVPYITGRLSYSEFSYIIPLTSGQKFIRLHFHVNSYPEFNLSKAFFSVKAGPFTLLRNFSALLHAQGEETLVKEFCVSIQDGQNLNITFTPSSAITDAYAFINGIEIVSMPANLFYRPANDAGVSFLGQSNLYSFGNDTALEMFYRLSVGGMSIPPTEDTGMYRAWSDDFEYITSASYFTVNNSINLTFSAIPSFSAPESIYRTARVMGPNRTFNEHSNLTWQFPVDSDFDYFVRLHFCEMHDVVAEPGDRVFVIFIANLTAESQADVIAWSGGSRIPKYRDYVVAIKNKGNQKKQNLSIKLHPALGRYIDAILNGVEIFKLSKGGDLSGPNPDPMPNLLEPMKPPIEQSGKKWKIIVAVVGLISTFAAASLLFFLILRIRSSKFANKSSRALPSDICRHFSLREIKAATNNFDENFIIGRGGFGNVYKGFINAGSIPVAIKRLNPGSQQGVLEFRTEIEMLSQLRHQNLVSLMGYCKDNNEMILVYDYMVHGTLRDHLYNTNNPPLQWEKRLKMCIAAAQGLHYLHRGPKDTIIHRDVKTTNILLSEKWVAKVSDFGLSKMNDLSNTHISTAVKGSFGYLDPEYFRLQQLTEKSDVYSFGVVLCEVLCARAPIDRAMDHLQISLAEWAQHCYNNGTLDQIMDPYLQGKINLPSLLKFGEVAMSCLATEGIKRPAMSEVVCGLELALQLQESGINGNDENHVNDSTVIDYHVLFTSGSGSLNVGR</sequence>
<keyword evidence="7" id="KW-0418">Kinase</keyword>
<dbReference type="Gene3D" id="3.30.200.20">
    <property type="entry name" value="Phosphorylase Kinase, domain 1"/>
    <property type="match status" value="1"/>
</dbReference>
<dbReference type="PROSITE" id="PS00107">
    <property type="entry name" value="PROTEIN_KINASE_ATP"/>
    <property type="match status" value="1"/>
</dbReference>
<organism evidence="16 17">
    <name type="scientific">Durio zibethinus</name>
    <name type="common">Durian</name>
    <dbReference type="NCBI Taxonomy" id="66656"/>
    <lineage>
        <taxon>Eukaryota</taxon>
        <taxon>Viridiplantae</taxon>
        <taxon>Streptophyta</taxon>
        <taxon>Embryophyta</taxon>
        <taxon>Tracheophyta</taxon>
        <taxon>Spermatophyta</taxon>
        <taxon>Magnoliopsida</taxon>
        <taxon>eudicotyledons</taxon>
        <taxon>Gunneridae</taxon>
        <taxon>Pentapetalae</taxon>
        <taxon>rosids</taxon>
        <taxon>malvids</taxon>
        <taxon>Malvales</taxon>
        <taxon>Malvaceae</taxon>
        <taxon>Helicteroideae</taxon>
        <taxon>Durio</taxon>
    </lineage>
</organism>
<dbReference type="CDD" id="cd14066">
    <property type="entry name" value="STKc_IRAK"/>
    <property type="match status" value="1"/>
</dbReference>
<proteinExistence type="predicted"/>
<dbReference type="Pfam" id="PF07714">
    <property type="entry name" value="PK_Tyr_Ser-Thr"/>
    <property type="match status" value="1"/>
</dbReference>
<dbReference type="GeneID" id="111302499"/>
<dbReference type="PROSITE" id="PS50011">
    <property type="entry name" value="PROTEIN_KINASE_DOM"/>
    <property type="match status" value="1"/>
</dbReference>
<dbReference type="OrthoDB" id="1720310at2759"/>
<dbReference type="KEGG" id="dzi:111302499"/>
<dbReference type="SMART" id="SM00220">
    <property type="entry name" value="S_TKc"/>
    <property type="match status" value="1"/>
</dbReference>
<dbReference type="InterPro" id="IPR017441">
    <property type="entry name" value="Protein_kinase_ATP_BS"/>
</dbReference>
<evidence type="ECO:0000256" key="1">
    <source>
        <dbReference type="ARBA" id="ARBA00004479"/>
    </source>
</evidence>
<gene>
    <name evidence="17" type="primary">LOC111302499</name>
</gene>
<dbReference type="GO" id="GO:0005524">
    <property type="term" value="F:ATP binding"/>
    <property type="evidence" value="ECO:0007669"/>
    <property type="project" value="UniProtKB-UniRule"/>
</dbReference>
<evidence type="ECO:0000256" key="5">
    <source>
        <dbReference type="ARBA" id="ARBA00022729"/>
    </source>
</evidence>
<keyword evidence="4 13" id="KW-0812">Transmembrane</keyword>
<evidence type="ECO:0000313" key="17">
    <source>
        <dbReference type="RefSeq" id="XP_022754113.1"/>
    </source>
</evidence>
<accession>A0A6P5ZMH8</accession>
<evidence type="ECO:0000256" key="10">
    <source>
        <dbReference type="ARBA" id="ARBA00023136"/>
    </source>
</evidence>
<dbReference type="FunFam" id="3.30.200.20:FF:000645">
    <property type="entry name" value="Receptor-like protein kinase FERONIA"/>
    <property type="match status" value="1"/>
</dbReference>
<evidence type="ECO:0000256" key="8">
    <source>
        <dbReference type="ARBA" id="ARBA00022840"/>
    </source>
</evidence>
<dbReference type="PROSITE" id="PS00108">
    <property type="entry name" value="PROTEIN_KINASE_ST"/>
    <property type="match status" value="1"/>
</dbReference>
<feature type="transmembrane region" description="Helical" evidence="13">
    <location>
        <begin position="438"/>
        <end position="462"/>
    </location>
</feature>
<keyword evidence="3" id="KW-0808">Transferase</keyword>
<feature type="chain" id="PRO_5027609987" evidence="14">
    <location>
        <begin position="31"/>
        <end position="809"/>
    </location>
</feature>
<comment type="subcellular location">
    <subcellularLocation>
        <location evidence="1">Membrane</location>
        <topology evidence="1">Single-pass type I membrane protein</topology>
    </subcellularLocation>
</comment>
<feature type="domain" description="Protein kinase" evidence="15">
    <location>
        <begin position="497"/>
        <end position="771"/>
    </location>
</feature>
<dbReference type="GO" id="GO:0010038">
    <property type="term" value="P:response to metal ion"/>
    <property type="evidence" value="ECO:0007669"/>
    <property type="project" value="UniProtKB-ARBA"/>
</dbReference>
<evidence type="ECO:0000256" key="7">
    <source>
        <dbReference type="ARBA" id="ARBA00022777"/>
    </source>
</evidence>
<evidence type="ECO:0000259" key="15">
    <source>
        <dbReference type="PROSITE" id="PS50011"/>
    </source>
</evidence>
<dbReference type="PANTHER" id="PTHR34590:SF15">
    <property type="entry name" value="PROTEIN KINASE DOMAIN-CONTAINING PROTEIN"/>
    <property type="match status" value="1"/>
</dbReference>
<dbReference type="AlphaFoldDB" id="A0A6P5ZMH8"/>
<dbReference type="PANTHER" id="PTHR34590">
    <property type="entry name" value="OS03G0124300 PROTEIN-RELATED"/>
    <property type="match status" value="1"/>
</dbReference>
<dbReference type="InterPro" id="IPR024788">
    <property type="entry name" value="Malectin-like_Carb-bd_dom"/>
</dbReference>
<dbReference type="InterPro" id="IPR011009">
    <property type="entry name" value="Kinase-like_dom_sf"/>
</dbReference>
<evidence type="ECO:0000256" key="14">
    <source>
        <dbReference type="SAM" id="SignalP"/>
    </source>
</evidence>
<dbReference type="Proteomes" id="UP000515121">
    <property type="component" value="Unplaced"/>
</dbReference>
<evidence type="ECO:0000256" key="11">
    <source>
        <dbReference type="ARBA" id="ARBA00023180"/>
    </source>
</evidence>
<evidence type="ECO:0000256" key="4">
    <source>
        <dbReference type="ARBA" id="ARBA00022692"/>
    </source>
</evidence>
<evidence type="ECO:0000256" key="6">
    <source>
        <dbReference type="ARBA" id="ARBA00022741"/>
    </source>
</evidence>
<dbReference type="SUPFAM" id="SSF56112">
    <property type="entry name" value="Protein kinase-like (PK-like)"/>
    <property type="match status" value="1"/>
</dbReference>
<dbReference type="RefSeq" id="XP_022754113.1">
    <property type="nucleotide sequence ID" value="XM_022898378.1"/>
</dbReference>
<dbReference type="Gene3D" id="2.60.120.430">
    <property type="entry name" value="Galactose-binding lectin"/>
    <property type="match status" value="2"/>
</dbReference>
<keyword evidence="5 14" id="KW-0732">Signal</keyword>
<keyword evidence="9 13" id="KW-1133">Transmembrane helix</keyword>
<dbReference type="Pfam" id="PF12819">
    <property type="entry name" value="Malectin_like"/>
    <property type="match status" value="1"/>
</dbReference>
<dbReference type="FunFam" id="1.10.510.10:FF:000252">
    <property type="entry name" value="Receptor-like protein kinase FERONIA"/>
    <property type="match status" value="1"/>
</dbReference>